<dbReference type="EMBL" id="LCTW02000701">
    <property type="protein sequence ID" value="KXX72787.1"/>
    <property type="molecule type" value="Genomic_DNA"/>
</dbReference>
<dbReference type="VEuPathDB" id="FungiDB:MMYC01_210666"/>
<protein>
    <submittedName>
        <fullName evidence="11">Flavin carrier protein 3</fullName>
    </submittedName>
</protein>
<evidence type="ECO:0000256" key="7">
    <source>
        <dbReference type="SAM" id="MobiDB-lite"/>
    </source>
</evidence>
<dbReference type="AlphaFoldDB" id="A0A175VMQ8"/>
<feature type="transmembrane region" description="Helical" evidence="8">
    <location>
        <begin position="501"/>
        <end position="522"/>
    </location>
</feature>
<name>A0A175VMQ8_9PEZI</name>
<keyword evidence="3 8" id="KW-0812">Transmembrane</keyword>
<feature type="transmembrane region" description="Helical" evidence="8">
    <location>
        <begin position="361"/>
        <end position="392"/>
    </location>
</feature>
<proteinExistence type="inferred from homology"/>
<gene>
    <name evidence="11" type="ORF">MMYC01_210666</name>
</gene>
<evidence type="ECO:0000259" key="10">
    <source>
        <dbReference type="SMART" id="SM01320"/>
    </source>
</evidence>
<feature type="transmembrane region" description="Helical" evidence="8">
    <location>
        <begin position="413"/>
        <end position="433"/>
    </location>
</feature>
<dbReference type="GO" id="GO:0055085">
    <property type="term" value="P:transmembrane transport"/>
    <property type="evidence" value="ECO:0007669"/>
    <property type="project" value="TreeGrafter"/>
</dbReference>
<comment type="subcellular location">
    <subcellularLocation>
        <location evidence="1">Membrane</location>
        <topology evidence="1">Multi-pass membrane protein</topology>
    </subcellularLocation>
</comment>
<keyword evidence="12" id="KW-1185">Reference proteome</keyword>
<feature type="compositionally biased region" description="Polar residues" evidence="7">
    <location>
        <begin position="679"/>
        <end position="722"/>
    </location>
</feature>
<feature type="chain" id="PRO_5008043084" evidence="9">
    <location>
        <begin position="25"/>
        <end position="791"/>
    </location>
</feature>
<dbReference type="PANTHER" id="PTHR31145">
    <property type="entry name" value="INTEGRAL MEMBRANE PROTEIN (AFU_ORTHOLOGUE AFUA_7G01610)"/>
    <property type="match status" value="1"/>
</dbReference>
<feature type="signal peptide" evidence="9">
    <location>
        <begin position="1"/>
        <end position="24"/>
    </location>
</feature>
<evidence type="ECO:0000313" key="12">
    <source>
        <dbReference type="Proteomes" id="UP000078237"/>
    </source>
</evidence>
<evidence type="ECO:0000313" key="11">
    <source>
        <dbReference type="EMBL" id="KXX72787.1"/>
    </source>
</evidence>
<keyword evidence="4 9" id="KW-0732">Signal</keyword>
<evidence type="ECO:0000256" key="3">
    <source>
        <dbReference type="ARBA" id="ARBA00022692"/>
    </source>
</evidence>
<comment type="similarity">
    <text evidence="2">Belongs to the transient receptor potential (TRP) ion channel family.</text>
</comment>
<organism evidence="11 12">
    <name type="scientific">Madurella mycetomatis</name>
    <dbReference type="NCBI Taxonomy" id="100816"/>
    <lineage>
        <taxon>Eukaryota</taxon>
        <taxon>Fungi</taxon>
        <taxon>Dikarya</taxon>
        <taxon>Ascomycota</taxon>
        <taxon>Pezizomycotina</taxon>
        <taxon>Sordariomycetes</taxon>
        <taxon>Sordariomycetidae</taxon>
        <taxon>Sordariales</taxon>
        <taxon>Sordariales incertae sedis</taxon>
        <taxon>Madurella</taxon>
    </lineage>
</organism>
<dbReference type="InterPro" id="IPR010308">
    <property type="entry name" value="TRP_C"/>
</dbReference>
<dbReference type="PANTHER" id="PTHR31145:SF5">
    <property type="entry name" value="DUF907 DOMAIN PROTEIN (AFU_ORTHOLOGUE AFUA_2G06100)"/>
    <property type="match status" value="1"/>
</dbReference>
<dbReference type="GO" id="GO:0009272">
    <property type="term" value="P:fungal-type cell wall biogenesis"/>
    <property type="evidence" value="ECO:0007669"/>
    <property type="project" value="TreeGrafter"/>
</dbReference>
<evidence type="ECO:0000256" key="5">
    <source>
        <dbReference type="ARBA" id="ARBA00022989"/>
    </source>
</evidence>
<dbReference type="Pfam" id="PF14558">
    <property type="entry name" value="TRP_N"/>
    <property type="match status" value="1"/>
</dbReference>
<evidence type="ECO:0000256" key="6">
    <source>
        <dbReference type="ARBA" id="ARBA00023136"/>
    </source>
</evidence>
<sequence length="791" mass="84408">MGGSKGRLLRAALIGAVLANGALAVDILETVGFSNCNTDAEISVQRVNIKYNNDDKTVSFDVAGTSTAIQNVTAILNVTAYGQDIYSNAFDPCDAETFVDQLCPVPAGSFSARGSQKIPDEFASLVPSIAFQIPDIAAMATLELLSRESGENVACVQSQVTNGKTASVPAVSYVAAGVAGAALILSGVSAMGAAFAGGSAAAGGGSAAGGIGTISPSFTEVFGWFQGMAMNGMLSVNYPPVYRSFTKNFGFSVGLVPWTQLQMSIDNFRAATGGNLTENSVEFLRNATLVFPDGTSQTNGPASFKRAIDQFVRLAARQIETSVNGTDDPVASQDGMNSIRTAVSGIQAYAEQLSIPSGNTFMTVLLIVAIVIVAIVVGVLLVKIALEFWALFGSFPEALAGFRKHYWGSIGRAITNLILLLYGVWVLYCVFQFTRGDSWAAKTLAGVTLVIFTAILAFFTWKIWRTTRRLKKAEGDIGALYEDKSIWVKYSLFYESYRRNYWWIFAPTIVYMFAKGCVLAAADGHGMVQSSAQLFIEGMMLILLLWSRPYERRSGNIINITIQTVRVLSVVCILVFVEQFGIAQTTQTVTGVVLIAVQSALTGILAILIAWNAIIACCKENPHRKRRKEMEKMQRDTLTPLDARNSLLLDGTKATSLGGSDSLSISKTGFAADTKKAPRSTSPERYSQADSNPMFSTRPKSGSSFRSLTFNTSLPGPNTSRENLVLGAAPLGDSTMPQPTVPDVGGGGLSNGGFYGGYGAQDQCAHTDNSGWQPTYDQGSGGYGYRGYGGY</sequence>
<evidence type="ECO:0000256" key="4">
    <source>
        <dbReference type="ARBA" id="ARBA00022729"/>
    </source>
</evidence>
<feature type="domain" description="ML-like" evidence="10">
    <location>
        <begin position="26"/>
        <end position="167"/>
    </location>
</feature>
<dbReference type="STRING" id="100816.A0A175VMQ8"/>
<feature type="transmembrane region" description="Helical" evidence="8">
    <location>
        <begin position="439"/>
        <end position="461"/>
    </location>
</feature>
<evidence type="ECO:0000256" key="9">
    <source>
        <dbReference type="SAM" id="SignalP"/>
    </source>
</evidence>
<accession>A0A175VMQ8</accession>
<dbReference type="SMART" id="SM01320">
    <property type="entry name" value="TRP_N"/>
    <property type="match status" value="1"/>
</dbReference>
<feature type="transmembrane region" description="Helical" evidence="8">
    <location>
        <begin position="528"/>
        <end position="546"/>
    </location>
</feature>
<feature type="transmembrane region" description="Helical" evidence="8">
    <location>
        <begin position="589"/>
        <end position="618"/>
    </location>
</feature>
<feature type="transmembrane region" description="Helical" evidence="8">
    <location>
        <begin position="558"/>
        <end position="577"/>
    </location>
</feature>
<dbReference type="GO" id="GO:0016020">
    <property type="term" value="C:membrane"/>
    <property type="evidence" value="ECO:0007669"/>
    <property type="project" value="UniProtKB-SubCell"/>
</dbReference>
<reference evidence="11 12" key="1">
    <citation type="journal article" date="2016" name="Genome Announc.">
        <title>Genome Sequence of Madurella mycetomatis mm55, Isolated from a Human Mycetoma Case in Sudan.</title>
        <authorList>
            <person name="Smit S."/>
            <person name="Derks M.F."/>
            <person name="Bervoets S."/>
            <person name="Fahal A."/>
            <person name="van Leeuwen W."/>
            <person name="van Belkum A."/>
            <person name="van de Sande W.W."/>
        </authorList>
    </citation>
    <scope>NUCLEOTIDE SEQUENCE [LARGE SCALE GENOMIC DNA]</scope>
    <source>
        <strain evidence="12">mm55</strain>
    </source>
</reference>
<dbReference type="OrthoDB" id="2115177at2759"/>
<evidence type="ECO:0000256" key="2">
    <source>
        <dbReference type="ARBA" id="ARBA00010642"/>
    </source>
</evidence>
<evidence type="ECO:0000256" key="1">
    <source>
        <dbReference type="ARBA" id="ARBA00004141"/>
    </source>
</evidence>
<keyword evidence="6 8" id="KW-0472">Membrane</keyword>
<dbReference type="InterPro" id="IPR040241">
    <property type="entry name" value="TRP_Flc/Pkd2-like"/>
</dbReference>
<dbReference type="Pfam" id="PF06011">
    <property type="entry name" value="TRP"/>
    <property type="match status" value="1"/>
</dbReference>
<evidence type="ECO:0000256" key="8">
    <source>
        <dbReference type="SAM" id="Phobius"/>
    </source>
</evidence>
<feature type="region of interest" description="Disordered" evidence="7">
    <location>
        <begin position="669"/>
        <end position="723"/>
    </location>
</feature>
<comment type="caution">
    <text evidence="11">The sequence shown here is derived from an EMBL/GenBank/DDBJ whole genome shotgun (WGS) entry which is preliminary data.</text>
</comment>
<keyword evidence="5 8" id="KW-1133">Transmembrane helix</keyword>
<dbReference type="Proteomes" id="UP000078237">
    <property type="component" value="Unassembled WGS sequence"/>
</dbReference>
<dbReference type="InterPro" id="IPR032800">
    <property type="entry name" value="TRP_N"/>
</dbReference>